<keyword evidence="4" id="KW-1185">Reference proteome</keyword>
<protein>
    <submittedName>
        <fullName evidence="3">Transmembrane protein 53</fullName>
    </submittedName>
</protein>
<keyword evidence="2 3" id="KW-0812">Transmembrane</keyword>
<evidence type="ECO:0000256" key="2">
    <source>
        <dbReference type="SAM" id="Phobius"/>
    </source>
</evidence>
<proteinExistence type="predicted"/>
<dbReference type="Proteomes" id="UP000324585">
    <property type="component" value="Unassembled WGS sequence"/>
</dbReference>
<dbReference type="AlphaFoldDB" id="A0A5J4Z4S6"/>
<dbReference type="OMA" id="CHIFPRD"/>
<name>A0A5J4Z4S6_PORPP</name>
<accession>A0A5J4Z4S6</accession>
<dbReference type="SUPFAM" id="SSF53474">
    <property type="entry name" value="alpha/beta-Hydrolases"/>
    <property type="match status" value="1"/>
</dbReference>
<keyword evidence="2" id="KW-1133">Transmembrane helix</keyword>
<dbReference type="InterPro" id="IPR008547">
    <property type="entry name" value="DUF829_TMEM53"/>
</dbReference>
<dbReference type="InterPro" id="IPR029058">
    <property type="entry name" value="AB_hydrolase_fold"/>
</dbReference>
<dbReference type="Pfam" id="PF05705">
    <property type="entry name" value="DUF829"/>
    <property type="match status" value="1"/>
</dbReference>
<evidence type="ECO:0000256" key="1">
    <source>
        <dbReference type="SAM" id="MobiDB-lite"/>
    </source>
</evidence>
<evidence type="ECO:0000313" key="4">
    <source>
        <dbReference type="Proteomes" id="UP000324585"/>
    </source>
</evidence>
<dbReference type="PANTHER" id="PTHR20908:SF1">
    <property type="entry name" value="LD15586P"/>
    <property type="match status" value="1"/>
</dbReference>
<evidence type="ECO:0000313" key="3">
    <source>
        <dbReference type="EMBL" id="KAA8497954.1"/>
    </source>
</evidence>
<dbReference type="EMBL" id="VRMN01000001">
    <property type="protein sequence ID" value="KAA8497954.1"/>
    <property type="molecule type" value="Genomic_DNA"/>
</dbReference>
<feature type="transmembrane region" description="Helical" evidence="2">
    <location>
        <begin position="235"/>
        <end position="253"/>
    </location>
</feature>
<feature type="region of interest" description="Disordered" evidence="1">
    <location>
        <begin position="187"/>
        <end position="216"/>
    </location>
</feature>
<sequence length="518" mass="56754">MRICYTTRSRCAWLRRRERPHKAAKQNDKAHRVAIERRASNEQRHTRGGAVKIFRRSVWTACGAKRLRRWVFSGGWASERAFHDVKVQACVSETAEVKRSSTGWLRLWGKANMAMAGFVTLGSVNVKRSQGWPHGGGRSASFASTSTTAAVAHVPVRAPVRVVLPDHAYARLDIVLPSLDVGGGTGGLGGNGGSHSGGGNGGGDSNDGSESHGGGPATPAATLAVLGLLQQKKKLAALLGSVVLVTLGGFMMSKNMNSLVASVADDQFIDSDKPLVVMLSWMGARKKHLDRYREYYTGLGYEVVCYMNSMGTALVPSMSEEQAARVQLLLERQPEDRKVIVHAFSIGTGIYGLMLNRIKHDAEKLNKLNKNIVGVIFDSGPCHIFPRDVAKGLHTVFPIVSRTLWRGVADSLFWLTKARRSFSQAEAALAQFQLPAPQLYFSSKDDRVAPKLQESVNYFVENNKKRGVQIQNIVFESSRHAARIILHPEEYIHNLNLFLEQCMNKDSEAAVPKPAAST</sequence>
<dbReference type="OrthoDB" id="77878at2759"/>
<comment type="caution">
    <text evidence="3">The sequence shown here is derived from an EMBL/GenBank/DDBJ whole genome shotgun (WGS) entry which is preliminary data.</text>
</comment>
<gene>
    <name evidence="3" type="ORF">FVE85_5539</name>
</gene>
<reference evidence="4" key="1">
    <citation type="journal article" date="2019" name="Nat. Commun.">
        <title>Expansion of phycobilisome linker gene families in mesophilic red algae.</title>
        <authorList>
            <person name="Lee J."/>
            <person name="Kim D."/>
            <person name="Bhattacharya D."/>
            <person name="Yoon H.S."/>
        </authorList>
    </citation>
    <scope>NUCLEOTIDE SEQUENCE [LARGE SCALE GENOMIC DNA]</scope>
    <source>
        <strain evidence="4">CCMP 1328</strain>
    </source>
</reference>
<dbReference type="GO" id="GO:0017171">
    <property type="term" value="F:serine hydrolase activity"/>
    <property type="evidence" value="ECO:0007669"/>
    <property type="project" value="TreeGrafter"/>
</dbReference>
<keyword evidence="2" id="KW-0472">Membrane</keyword>
<dbReference type="PANTHER" id="PTHR20908">
    <property type="entry name" value="LD15586P"/>
    <property type="match status" value="1"/>
</dbReference>
<organism evidence="3 4">
    <name type="scientific">Porphyridium purpureum</name>
    <name type="common">Red alga</name>
    <name type="synonym">Porphyridium cruentum</name>
    <dbReference type="NCBI Taxonomy" id="35688"/>
    <lineage>
        <taxon>Eukaryota</taxon>
        <taxon>Rhodophyta</taxon>
        <taxon>Bangiophyceae</taxon>
        <taxon>Porphyridiales</taxon>
        <taxon>Porphyridiaceae</taxon>
        <taxon>Porphyridium</taxon>
    </lineage>
</organism>